<proteinExistence type="predicted"/>
<evidence type="ECO:0000313" key="3">
    <source>
        <dbReference type="EMBL" id="RSK33815.1"/>
    </source>
</evidence>
<dbReference type="Proteomes" id="UP000280066">
    <property type="component" value="Unassembled WGS sequence"/>
</dbReference>
<feature type="region of interest" description="Disordered" evidence="1">
    <location>
        <begin position="19"/>
        <end position="52"/>
    </location>
</feature>
<gene>
    <name evidence="3" type="ORF">EI290_08885</name>
</gene>
<evidence type="ECO:0000256" key="2">
    <source>
        <dbReference type="SAM" id="SignalP"/>
    </source>
</evidence>
<dbReference type="AlphaFoldDB" id="A0A428JLH1"/>
<protein>
    <recommendedName>
        <fullName evidence="5">Periplasmic heavy metal sensor</fullName>
    </recommendedName>
</protein>
<dbReference type="RefSeq" id="WP_125428842.1">
    <property type="nucleotide sequence ID" value="NZ_RWIS01000005.1"/>
</dbReference>
<keyword evidence="4" id="KW-1185">Reference proteome</keyword>
<organism evidence="3 4">
    <name type="scientific">Hymenobacter metallilatus</name>
    <dbReference type="NCBI Taxonomy" id="2493666"/>
    <lineage>
        <taxon>Bacteria</taxon>
        <taxon>Pseudomonadati</taxon>
        <taxon>Bacteroidota</taxon>
        <taxon>Cytophagia</taxon>
        <taxon>Cytophagales</taxon>
        <taxon>Hymenobacteraceae</taxon>
        <taxon>Hymenobacter</taxon>
    </lineage>
</organism>
<feature type="signal peptide" evidence="2">
    <location>
        <begin position="1"/>
        <end position="20"/>
    </location>
</feature>
<accession>A0A428JLH1</accession>
<name>A0A428JLH1_9BACT</name>
<evidence type="ECO:0008006" key="5">
    <source>
        <dbReference type="Google" id="ProtNLM"/>
    </source>
</evidence>
<comment type="caution">
    <text evidence="3">The sequence shown here is derived from an EMBL/GenBank/DDBJ whole genome shotgun (WGS) entry which is preliminary data.</text>
</comment>
<evidence type="ECO:0000313" key="4">
    <source>
        <dbReference type="Proteomes" id="UP000280066"/>
    </source>
</evidence>
<keyword evidence="2" id="KW-0732">Signal</keyword>
<dbReference type="OrthoDB" id="884879at2"/>
<evidence type="ECO:0000256" key="1">
    <source>
        <dbReference type="SAM" id="MobiDB-lite"/>
    </source>
</evidence>
<reference evidence="3 4" key="1">
    <citation type="submission" date="2018-12" db="EMBL/GenBank/DDBJ databases">
        <authorList>
            <person name="Feng G."/>
            <person name="Zhu H."/>
        </authorList>
    </citation>
    <scope>NUCLEOTIDE SEQUENCE [LARGE SCALE GENOMIC DNA]</scope>
    <source>
        <strain evidence="3 4">9PBR-2</strain>
    </source>
</reference>
<sequence length="138" mass="15082">MKKMLALLIAATALSGNAAAQTTIPAQSRPGGLAQNRQNLSPEQRADRQAQHLTTQLGLSADQTPKVRAIVLAQAQEIETLRDKYTAAGSRQGLGPDLKATQEKYDAQLKAVLTAEQYTAYTQLRADRLEKVRQRRAN</sequence>
<feature type="chain" id="PRO_5019181783" description="Periplasmic heavy metal sensor" evidence="2">
    <location>
        <begin position="21"/>
        <end position="138"/>
    </location>
</feature>
<dbReference type="EMBL" id="RWIS01000005">
    <property type="protein sequence ID" value="RSK33815.1"/>
    <property type="molecule type" value="Genomic_DNA"/>
</dbReference>